<gene>
    <name evidence="5" type="ORF">BS329_34135</name>
</gene>
<dbReference type="FunFam" id="3.40.50.300:FF:000216">
    <property type="entry name" value="Type VII secretion ATPase EccA"/>
    <property type="match status" value="2"/>
</dbReference>
<dbReference type="PRINTS" id="PR00819">
    <property type="entry name" value="CBXCFQXSUPER"/>
</dbReference>
<organism evidence="5 6">
    <name type="scientific">Amycolatopsis coloradensis</name>
    <dbReference type="NCBI Taxonomy" id="76021"/>
    <lineage>
        <taxon>Bacteria</taxon>
        <taxon>Bacillati</taxon>
        <taxon>Actinomycetota</taxon>
        <taxon>Actinomycetes</taxon>
        <taxon>Pseudonocardiales</taxon>
        <taxon>Pseudonocardiaceae</taxon>
        <taxon>Amycolatopsis</taxon>
    </lineage>
</organism>
<dbReference type="PANTHER" id="PTHR43392:SF2">
    <property type="entry name" value="AAA-TYPE ATPASE FAMILY PROTEIN _ ANKYRIN REPEAT FAMILY PROTEIN"/>
    <property type="match status" value="1"/>
</dbReference>
<evidence type="ECO:0000313" key="6">
    <source>
        <dbReference type="Proteomes" id="UP000187486"/>
    </source>
</evidence>
<dbReference type="SMART" id="SM00382">
    <property type="entry name" value="AAA"/>
    <property type="match status" value="2"/>
</dbReference>
<dbReference type="InterPro" id="IPR039448">
    <property type="entry name" value="Beta_helix"/>
</dbReference>
<dbReference type="SMART" id="SM00710">
    <property type="entry name" value="PbH1"/>
    <property type="match status" value="17"/>
</dbReference>
<dbReference type="GO" id="GO:0005524">
    <property type="term" value="F:ATP binding"/>
    <property type="evidence" value="ECO:0007669"/>
    <property type="project" value="UniProtKB-KW"/>
</dbReference>
<dbReference type="Pfam" id="PF13229">
    <property type="entry name" value="Beta_helix"/>
    <property type="match status" value="2"/>
</dbReference>
<accession>A0A1R0KI83</accession>
<dbReference type="Gene3D" id="1.10.8.60">
    <property type="match status" value="2"/>
</dbReference>
<keyword evidence="3" id="KW-0067">ATP-binding</keyword>
<dbReference type="SUPFAM" id="SSF52540">
    <property type="entry name" value="P-loop containing nucleoside triphosphate hydrolases"/>
    <property type="match status" value="2"/>
</dbReference>
<dbReference type="InterPro" id="IPR003593">
    <property type="entry name" value="AAA+_ATPase"/>
</dbReference>
<dbReference type="InterPro" id="IPR012334">
    <property type="entry name" value="Pectin_lyas_fold"/>
</dbReference>
<name>A0A1R0KI83_9PSEU</name>
<keyword evidence="2" id="KW-0547">Nucleotide-binding</keyword>
<dbReference type="Pfam" id="PF00004">
    <property type="entry name" value="AAA"/>
    <property type="match status" value="2"/>
</dbReference>
<evidence type="ECO:0000256" key="3">
    <source>
        <dbReference type="ARBA" id="ARBA00022840"/>
    </source>
</evidence>
<dbReference type="RefSeq" id="WP_076166479.1">
    <property type="nucleotide sequence ID" value="NZ_JBEZVB010000007.1"/>
</dbReference>
<dbReference type="InterPro" id="IPR027417">
    <property type="entry name" value="P-loop_NTPase"/>
</dbReference>
<feature type="domain" description="AAA+ ATPase" evidence="4">
    <location>
        <begin position="598"/>
        <end position="739"/>
    </location>
</feature>
<dbReference type="GO" id="GO:0016887">
    <property type="term" value="F:ATP hydrolysis activity"/>
    <property type="evidence" value="ECO:0007669"/>
    <property type="project" value="InterPro"/>
</dbReference>
<evidence type="ECO:0000256" key="2">
    <source>
        <dbReference type="ARBA" id="ARBA00022741"/>
    </source>
</evidence>
<dbReference type="Proteomes" id="UP000187486">
    <property type="component" value="Unassembled WGS sequence"/>
</dbReference>
<sequence length="1099" mass="115218">MSRHVLTVDRDQGYRTISAALRDARNGTVISVLPGRYDESLVVTKVVTIAASDARGSVEVVSRQGSAVQLSAEAVKLTGLVLRGLNEELPAVDVARGQAAVEDCEIIGAAWTAVLARNSGSLAMRGCRVTNPGGAGIVVTSPAPSTIEDCVVEHVQTSAVVIAERGNPVVRDCTLRHAKGNGVCANGQAQGTVQHCDISATGRPGIALEEDSATKVLDTTIRDTASGVFVSTHSSPVLEECRVTNTTGDGITVADGADPVLRRCRTAKTGGVGMRVTGRSRGTFEDCEVADATGAGIHVDEASGPSFNRTAVRGGSSVGLLVTDGATAEFDRLEIHDVTGHGVLVEAAANPLLRRATLNGCRGNGFEVTGNGRGRLEDAEVRDAGQSGLSVSEGGSPSVSTLRVFNPGQSGVLIGPGGVGSLRDCEIVEAGEDGVSVRDGGELMLSRSMVRRSKGHGVWVGSGARAKLTADEVSGNRRDGVRIESSDAVSLVDCTTSDNTGGGLRVTVPNSRLSVENLTSNANGAPDVDGSTASTVEIAETGAAGDPVRQSTEDEGAPLAKLEALVGLSGVKHQVKTLVNLNKMARRRVQAGLVAPPTSRHLIFAGPPGTGKTTVARLYGSILAELGVLRDGHLVEVARADLVAQIVGGTAIKTTETFTKALGGVLFIDEAYTLSAQSKGSGPDFGREAVDTLVKLMEDHRDDLVVVAAGYSQEMSSFLQSNPGLASRFTRTIEFENYSTDELVTITERMCTAHQYQVPEDTRNTLSVHFGQMDRGDDFGNGRTARKVFEEMVDRQAFRLASEPEADDQNLSLLLPADVPGGAASSAQGGDDGALTTLRTKLESMIGLAGVKDAINDLVNLISTARARRQAGLPVPAISNHLVFAGAPGTGKTTVARLYGELLAALGVLRKGHLVEVARADLVGRYVGHTAHLTREAFDSARGGVLFIDEAYALTPEGATGGDFGQEAVDTLVKLMEDHRDDTVVIVAGYSAEMRAFLSSNTGLASRFSRHIEFENYTTDDLVTIVHRMATTNGYECAPETVIALRKHFAGVVRGEAFGNARYARQVMENMMTRQAGRLSTTGTPTVADLRLLTPADLL</sequence>
<feature type="domain" description="AAA+ ATPase" evidence="4">
    <location>
        <begin position="878"/>
        <end position="1018"/>
    </location>
</feature>
<dbReference type="STRING" id="76021.BS329_34135"/>
<comment type="similarity">
    <text evidence="1">Belongs to the CbxX/CfxQ family.</text>
</comment>
<evidence type="ECO:0000256" key="1">
    <source>
        <dbReference type="ARBA" id="ARBA00010378"/>
    </source>
</evidence>
<dbReference type="InterPro" id="IPR011050">
    <property type="entry name" value="Pectin_lyase_fold/virulence"/>
</dbReference>
<dbReference type="InterPro" id="IPR003959">
    <property type="entry name" value="ATPase_AAA_core"/>
</dbReference>
<keyword evidence="6" id="KW-1185">Reference proteome</keyword>
<protein>
    <submittedName>
        <fullName evidence="5">Sporulation protein</fullName>
    </submittedName>
</protein>
<dbReference type="InterPro" id="IPR041627">
    <property type="entry name" value="AAA_lid_6"/>
</dbReference>
<dbReference type="CDD" id="cd00009">
    <property type="entry name" value="AAA"/>
    <property type="match status" value="2"/>
</dbReference>
<dbReference type="Gene3D" id="2.160.20.10">
    <property type="entry name" value="Single-stranded right-handed beta-helix, Pectin lyase-like"/>
    <property type="match status" value="3"/>
</dbReference>
<dbReference type="Gene3D" id="3.40.50.300">
    <property type="entry name" value="P-loop containing nucleotide triphosphate hydrolases"/>
    <property type="match status" value="2"/>
</dbReference>
<proteinExistence type="inferred from homology"/>
<dbReference type="InterPro" id="IPR006626">
    <property type="entry name" value="PbH1"/>
</dbReference>
<evidence type="ECO:0000313" key="5">
    <source>
        <dbReference type="EMBL" id="OLZ45457.1"/>
    </source>
</evidence>
<evidence type="ECO:0000259" key="4">
    <source>
        <dbReference type="SMART" id="SM00382"/>
    </source>
</evidence>
<comment type="caution">
    <text evidence="5">The sequence shown here is derived from an EMBL/GenBank/DDBJ whole genome shotgun (WGS) entry which is preliminary data.</text>
</comment>
<dbReference type="OrthoDB" id="9806903at2"/>
<dbReference type="Pfam" id="PF17866">
    <property type="entry name" value="AAA_lid_6"/>
    <property type="match status" value="2"/>
</dbReference>
<dbReference type="PANTHER" id="PTHR43392">
    <property type="entry name" value="AAA-TYPE ATPASE FAMILY PROTEIN / ANKYRIN REPEAT FAMILY PROTEIN"/>
    <property type="match status" value="1"/>
</dbReference>
<dbReference type="InterPro" id="IPR050773">
    <property type="entry name" value="CbxX/CfxQ_RuBisCO_ESX"/>
</dbReference>
<dbReference type="AlphaFoldDB" id="A0A1R0KI83"/>
<reference evidence="5 6" key="1">
    <citation type="submission" date="2016-01" db="EMBL/GenBank/DDBJ databases">
        <title>Amycolatopsis coloradensis genome sequencing and assembly.</title>
        <authorList>
            <person name="Mayilraj S."/>
        </authorList>
    </citation>
    <scope>NUCLEOTIDE SEQUENCE [LARGE SCALE GENOMIC DNA]</scope>
    <source>
        <strain evidence="5 6">DSM 44225</strain>
    </source>
</reference>
<dbReference type="SUPFAM" id="SSF51126">
    <property type="entry name" value="Pectin lyase-like"/>
    <property type="match status" value="2"/>
</dbReference>
<dbReference type="InterPro" id="IPR000641">
    <property type="entry name" value="CbxX/CfxQ"/>
</dbReference>
<dbReference type="EMBL" id="MQUQ01000020">
    <property type="protein sequence ID" value="OLZ45457.1"/>
    <property type="molecule type" value="Genomic_DNA"/>
</dbReference>